<dbReference type="EMBL" id="AVOT02051593">
    <property type="protein sequence ID" value="MBW0546591.1"/>
    <property type="molecule type" value="Genomic_DNA"/>
</dbReference>
<organism evidence="1 2">
    <name type="scientific">Austropuccinia psidii MF-1</name>
    <dbReference type="NCBI Taxonomy" id="1389203"/>
    <lineage>
        <taxon>Eukaryota</taxon>
        <taxon>Fungi</taxon>
        <taxon>Dikarya</taxon>
        <taxon>Basidiomycota</taxon>
        <taxon>Pucciniomycotina</taxon>
        <taxon>Pucciniomycetes</taxon>
        <taxon>Pucciniales</taxon>
        <taxon>Sphaerophragmiaceae</taxon>
        <taxon>Austropuccinia</taxon>
    </lineage>
</organism>
<evidence type="ECO:0000313" key="2">
    <source>
        <dbReference type="Proteomes" id="UP000765509"/>
    </source>
</evidence>
<dbReference type="AlphaFoldDB" id="A0A9Q3FZV0"/>
<reference evidence="1" key="1">
    <citation type="submission" date="2021-03" db="EMBL/GenBank/DDBJ databases">
        <title>Draft genome sequence of rust myrtle Austropuccinia psidii MF-1, a brazilian biotype.</title>
        <authorList>
            <person name="Quecine M.C."/>
            <person name="Pachon D.M.R."/>
            <person name="Bonatelli M.L."/>
            <person name="Correr F.H."/>
            <person name="Franceschini L.M."/>
            <person name="Leite T.F."/>
            <person name="Margarido G.R.A."/>
            <person name="Almeida C.A."/>
            <person name="Ferrarezi J.A."/>
            <person name="Labate C.A."/>
        </authorList>
    </citation>
    <scope>NUCLEOTIDE SEQUENCE</scope>
    <source>
        <strain evidence="1">MF-1</strain>
    </source>
</reference>
<sequence length="95" mass="10701">MPTLMLDLASASPPHLLQCLACLRARTPHLHLHHSLRFHTPASSLPWLSILMLLRDPQVMPPMPPHLPNLICRLPPLCSWSAFPTCLRCCGIPYH</sequence>
<comment type="caution">
    <text evidence="1">The sequence shown here is derived from an EMBL/GenBank/DDBJ whole genome shotgun (WGS) entry which is preliminary data.</text>
</comment>
<gene>
    <name evidence="1" type="ORF">O181_086306</name>
</gene>
<name>A0A9Q3FZV0_9BASI</name>
<evidence type="ECO:0000313" key="1">
    <source>
        <dbReference type="EMBL" id="MBW0546591.1"/>
    </source>
</evidence>
<dbReference type="Proteomes" id="UP000765509">
    <property type="component" value="Unassembled WGS sequence"/>
</dbReference>
<protein>
    <submittedName>
        <fullName evidence="1">Uncharacterized protein</fullName>
    </submittedName>
</protein>
<keyword evidence="2" id="KW-1185">Reference proteome</keyword>
<accession>A0A9Q3FZV0</accession>
<proteinExistence type="predicted"/>